<dbReference type="RefSeq" id="WP_092015835.1">
    <property type="nucleotide sequence ID" value="NZ_FOYW01000003.1"/>
</dbReference>
<gene>
    <name evidence="3" type="ORF">SAMN05216203_3348</name>
</gene>
<protein>
    <recommendedName>
        <fullName evidence="5">DUF2782 domain-containing protein</fullName>
    </recommendedName>
</protein>
<dbReference type="Gene3D" id="2.20.130.30">
    <property type="entry name" value="Protein of unknown function DUF2782"/>
    <property type="match status" value="1"/>
</dbReference>
<dbReference type="Proteomes" id="UP000198644">
    <property type="component" value="Unassembled WGS sequence"/>
</dbReference>
<dbReference type="AlphaFoldDB" id="A0A1I6JVB8"/>
<evidence type="ECO:0000256" key="2">
    <source>
        <dbReference type="SAM" id="SignalP"/>
    </source>
</evidence>
<accession>A0A1I6JVB8</accession>
<dbReference type="STRING" id="650891.SAMN05216203_3348"/>
<dbReference type="Pfam" id="PF11191">
    <property type="entry name" value="DUF2782"/>
    <property type="match status" value="1"/>
</dbReference>
<keyword evidence="2" id="KW-0732">Signal</keyword>
<dbReference type="InterPro" id="IPR021357">
    <property type="entry name" value="DUF2782"/>
</dbReference>
<evidence type="ECO:0000313" key="3">
    <source>
        <dbReference type="EMBL" id="SFR82893.1"/>
    </source>
</evidence>
<evidence type="ECO:0008006" key="5">
    <source>
        <dbReference type="Google" id="ProtNLM"/>
    </source>
</evidence>
<feature type="signal peptide" evidence="2">
    <location>
        <begin position="1"/>
        <end position="22"/>
    </location>
</feature>
<name>A0A1I6JVB8_9GAMM</name>
<keyword evidence="4" id="KW-1185">Reference proteome</keyword>
<organism evidence="3 4">
    <name type="scientific">Marinobacter daqiaonensis</name>
    <dbReference type="NCBI Taxonomy" id="650891"/>
    <lineage>
        <taxon>Bacteria</taxon>
        <taxon>Pseudomonadati</taxon>
        <taxon>Pseudomonadota</taxon>
        <taxon>Gammaproteobacteria</taxon>
        <taxon>Pseudomonadales</taxon>
        <taxon>Marinobacteraceae</taxon>
        <taxon>Marinobacter</taxon>
    </lineage>
</organism>
<dbReference type="EMBL" id="FOYW01000003">
    <property type="protein sequence ID" value="SFR82893.1"/>
    <property type="molecule type" value="Genomic_DNA"/>
</dbReference>
<evidence type="ECO:0000313" key="4">
    <source>
        <dbReference type="Proteomes" id="UP000198644"/>
    </source>
</evidence>
<evidence type="ECO:0000256" key="1">
    <source>
        <dbReference type="SAM" id="MobiDB-lite"/>
    </source>
</evidence>
<reference evidence="4" key="1">
    <citation type="submission" date="2016-10" db="EMBL/GenBank/DDBJ databases">
        <authorList>
            <person name="Varghese N."/>
            <person name="Submissions S."/>
        </authorList>
    </citation>
    <scope>NUCLEOTIDE SEQUENCE [LARGE SCALE GENOMIC DNA]</scope>
    <source>
        <strain evidence="4">CGMCC 1.9167</strain>
    </source>
</reference>
<feature type="chain" id="PRO_5011734077" description="DUF2782 domain-containing protein" evidence="2">
    <location>
        <begin position="23"/>
        <end position="124"/>
    </location>
</feature>
<dbReference type="OrthoDB" id="5296182at2"/>
<feature type="region of interest" description="Disordered" evidence="1">
    <location>
        <begin position="22"/>
        <end position="57"/>
    </location>
</feature>
<proteinExistence type="predicted"/>
<sequence length="124" mass="13665">MKLTPVFVLAAFAVLAVAPAAAQETSTSDLNEDPSTSPLDKEPRIPDEPVVLPPQDSAGVGTEIVIRPAEDKVFYEYRVNGELREIKVVPDVGPEYYLVPAEGGGWIREEETSLLIPSWVIFRW</sequence>
<feature type="compositionally biased region" description="Polar residues" evidence="1">
    <location>
        <begin position="23"/>
        <end position="38"/>
    </location>
</feature>